<feature type="region of interest" description="Disordered" evidence="1">
    <location>
        <begin position="1"/>
        <end position="47"/>
    </location>
</feature>
<name>A0ABR3JK58_9AGAR</name>
<gene>
    <name evidence="2" type="ORF">HGRIS_002103</name>
</gene>
<keyword evidence="3" id="KW-1185">Reference proteome</keyword>
<evidence type="ECO:0000256" key="1">
    <source>
        <dbReference type="SAM" id="MobiDB-lite"/>
    </source>
</evidence>
<dbReference type="EMBL" id="JASNQZ010000006">
    <property type="protein sequence ID" value="KAL0955912.1"/>
    <property type="molecule type" value="Genomic_DNA"/>
</dbReference>
<protein>
    <submittedName>
        <fullName evidence="2">Uncharacterized protein</fullName>
    </submittedName>
</protein>
<evidence type="ECO:0000313" key="2">
    <source>
        <dbReference type="EMBL" id="KAL0955912.1"/>
    </source>
</evidence>
<organism evidence="2 3">
    <name type="scientific">Hohenbuehelia grisea</name>
    <dbReference type="NCBI Taxonomy" id="104357"/>
    <lineage>
        <taxon>Eukaryota</taxon>
        <taxon>Fungi</taxon>
        <taxon>Dikarya</taxon>
        <taxon>Basidiomycota</taxon>
        <taxon>Agaricomycotina</taxon>
        <taxon>Agaricomycetes</taxon>
        <taxon>Agaricomycetidae</taxon>
        <taxon>Agaricales</taxon>
        <taxon>Pleurotineae</taxon>
        <taxon>Pleurotaceae</taxon>
        <taxon>Hohenbuehelia</taxon>
    </lineage>
</organism>
<comment type="caution">
    <text evidence="2">The sequence shown here is derived from an EMBL/GenBank/DDBJ whole genome shotgun (WGS) entry which is preliminary data.</text>
</comment>
<reference evidence="3" key="1">
    <citation type="submission" date="2024-06" db="EMBL/GenBank/DDBJ databases">
        <title>Multi-omics analyses provide insights into the biosynthesis of the anticancer antibiotic pleurotin in Hohenbuehelia grisea.</title>
        <authorList>
            <person name="Weaver J.A."/>
            <person name="Alberti F."/>
        </authorList>
    </citation>
    <scope>NUCLEOTIDE SEQUENCE [LARGE SCALE GENOMIC DNA]</scope>
    <source>
        <strain evidence="3">T-177</strain>
    </source>
</reference>
<proteinExistence type="predicted"/>
<sequence length="201" mass="22530">MPTVFTSIKRKLTRKSHNRKSSVGSDDSHSDQSEPTSPVDFDGRHHPRHGNGWDQFVEETFAVPGCDCVFCVMRSQEPSVPRSLAHPHNMTQPHGGPRHYDESVIPPMASVFEVLYPNIPRPPPDYNSAQISRRASRPAASSLRTQVHVSRAHEAQGDFASNVEEDVPLSHLIRRSVDRVSDLPPYSRHDLNRHAMAMVST</sequence>
<feature type="compositionally biased region" description="Basic residues" evidence="1">
    <location>
        <begin position="8"/>
        <end position="20"/>
    </location>
</feature>
<evidence type="ECO:0000313" key="3">
    <source>
        <dbReference type="Proteomes" id="UP001556367"/>
    </source>
</evidence>
<accession>A0ABR3JK58</accession>
<dbReference type="Proteomes" id="UP001556367">
    <property type="component" value="Unassembled WGS sequence"/>
</dbReference>